<dbReference type="AlphaFoldDB" id="L8JZW0"/>
<dbReference type="PATRIC" id="fig|1237149.3.peg.787"/>
<comment type="similarity">
    <text evidence="1 2">Belongs to the small heat shock protein (HSP20) family.</text>
</comment>
<dbReference type="Proteomes" id="UP000011135">
    <property type="component" value="Unassembled WGS sequence"/>
</dbReference>
<keyword evidence="4" id="KW-0346">Stress response</keyword>
<feature type="domain" description="SHSP" evidence="3">
    <location>
        <begin position="33"/>
        <end position="147"/>
    </location>
</feature>
<reference evidence="4 5" key="1">
    <citation type="submission" date="2012-12" db="EMBL/GenBank/DDBJ databases">
        <title>Genome assembly of Fulvivirga imtechensis AK7.</title>
        <authorList>
            <person name="Nupur N."/>
            <person name="Khatri I."/>
            <person name="Kumar R."/>
            <person name="Subramanian S."/>
            <person name="Pinnaka A."/>
        </authorList>
    </citation>
    <scope>NUCLEOTIDE SEQUENCE [LARGE SCALE GENOMIC DNA]</scope>
    <source>
        <strain evidence="4 5">AK7</strain>
    </source>
</reference>
<name>L8JZW0_9BACT</name>
<evidence type="ECO:0000313" key="4">
    <source>
        <dbReference type="EMBL" id="ELR73224.1"/>
    </source>
</evidence>
<dbReference type="EMBL" id="AMZN01000008">
    <property type="protein sequence ID" value="ELR73224.1"/>
    <property type="molecule type" value="Genomic_DNA"/>
</dbReference>
<protein>
    <submittedName>
        <fullName evidence="4">Small heat shock protein</fullName>
    </submittedName>
</protein>
<dbReference type="STRING" id="1237149.C900_05273"/>
<evidence type="ECO:0000313" key="5">
    <source>
        <dbReference type="Proteomes" id="UP000011135"/>
    </source>
</evidence>
<sequence length="147" mass="16975">MSLIRRNGDLFNLPSLFDDFFTRDFNRGGSSFSSTGTSIPAVNIRETNDDFEVEMAAPGMTKKDFRIELDGTLLTISSERGSEREENEGNYNRREFSYQSFQRSFTLPKEVVDIDKIKAKYENGMLYLRIPKREEAKQKPPRVIDIS</sequence>
<keyword evidence="5" id="KW-1185">Reference proteome</keyword>
<dbReference type="InterPro" id="IPR031107">
    <property type="entry name" value="Small_HSP"/>
</dbReference>
<dbReference type="RefSeq" id="WP_009578244.1">
    <property type="nucleotide sequence ID" value="NZ_AMZN01000008.1"/>
</dbReference>
<dbReference type="SUPFAM" id="SSF49764">
    <property type="entry name" value="HSP20-like chaperones"/>
    <property type="match status" value="1"/>
</dbReference>
<comment type="caution">
    <text evidence="4">The sequence shown here is derived from an EMBL/GenBank/DDBJ whole genome shotgun (WGS) entry which is preliminary data.</text>
</comment>
<dbReference type="InterPro" id="IPR002068">
    <property type="entry name" value="A-crystallin/Hsp20_dom"/>
</dbReference>
<dbReference type="eggNOG" id="COG0071">
    <property type="taxonomic scope" value="Bacteria"/>
</dbReference>
<evidence type="ECO:0000256" key="1">
    <source>
        <dbReference type="PROSITE-ProRule" id="PRU00285"/>
    </source>
</evidence>
<dbReference type="PROSITE" id="PS01031">
    <property type="entry name" value="SHSP"/>
    <property type="match status" value="1"/>
</dbReference>
<evidence type="ECO:0000259" key="3">
    <source>
        <dbReference type="PROSITE" id="PS01031"/>
    </source>
</evidence>
<accession>L8JZW0</accession>
<dbReference type="PANTHER" id="PTHR11527">
    <property type="entry name" value="HEAT-SHOCK PROTEIN 20 FAMILY MEMBER"/>
    <property type="match status" value="1"/>
</dbReference>
<organism evidence="4 5">
    <name type="scientific">Fulvivirga imtechensis AK7</name>
    <dbReference type="NCBI Taxonomy" id="1237149"/>
    <lineage>
        <taxon>Bacteria</taxon>
        <taxon>Pseudomonadati</taxon>
        <taxon>Bacteroidota</taxon>
        <taxon>Cytophagia</taxon>
        <taxon>Cytophagales</taxon>
        <taxon>Fulvivirgaceae</taxon>
        <taxon>Fulvivirga</taxon>
    </lineage>
</organism>
<dbReference type="InterPro" id="IPR008978">
    <property type="entry name" value="HSP20-like_chaperone"/>
</dbReference>
<gene>
    <name evidence="4" type="ORF">C900_05273</name>
</gene>
<dbReference type="Gene3D" id="2.60.40.790">
    <property type="match status" value="1"/>
</dbReference>
<dbReference type="Pfam" id="PF00011">
    <property type="entry name" value="HSP20"/>
    <property type="match status" value="1"/>
</dbReference>
<evidence type="ECO:0000256" key="2">
    <source>
        <dbReference type="RuleBase" id="RU003616"/>
    </source>
</evidence>
<proteinExistence type="inferred from homology"/>
<dbReference type="CDD" id="cd06464">
    <property type="entry name" value="ACD_sHsps-like"/>
    <property type="match status" value="1"/>
</dbReference>
<dbReference type="OrthoDB" id="9814487at2"/>